<protein>
    <submittedName>
        <fullName evidence="2">Uncharacterized protein</fullName>
    </submittedName>
</protein>
<name>A0A0D0E1F8_9AGAM</name>
<dbReference type="AlphaFoldDB" id="A0A0D0E1F8"/>
<organism evidence="2 3">
    <name type="scientific">Paxillus rubicundulus Ve08.2h10</name>
    <dbReference type="NCBI Taxonomy" id="930991"/>
    <lineage>
        <taxon>Eukaryota</taxon>
        <taxon>Fungi</taxon>
        <taxon>Dikarya</taxon>
        <taxon>Basidiomycota</taxon>
        <taxon>Agaricomycotina</taxon>
        <taxon>Agaricomycetes</taxon>
        <taxon>Agaricomycetidae</taxon>
        <taxon>Boletales</taxon>
        <taxon>Paxilineae</taxon>
        <taxon>Paxillaceae</taxon>
        <taxon>Paxillus</taxon>
    </lineage>
</organism>
<gene>
    <name evidence="2" type="ORF">PAXRUDRAFT_824745</name>
</gene>
<dbReference type="Proteomes" id="UP000054538">
    <property type="component" value="Unassembled WGS sequence"/>
</dbReference>
<evidence type="ECO:0000256" key="1">
    <source>
        <dbReference type="SAM" id="MobiDB-lite"/>
    </source>
</evidence>
<reference evidence="3" key="2">
    <citation type="submission" date="2015-01" db="EMBL/GenBank/DDBJ databases">
        <title>Evolutionary Origins and Diversification of the Mycorrhizal Mutualists.</title>
        <authorList>
            <consortium name="DOE Joint Genome Institute"/>
            <consortium name="Mycorrhizal Genomics Consortium"/>
            <person name="Kohler A."/>
            <person name="Kuo A."/>
            <person name="Nagy L.G."/>
            <person name="Floudas D."/>
            <person name="Copeland A."/>
            <person name="Barry K.W."/>
            <person name="Cichocki N."/>
            <person name="Veneault-Fourrey C."/>
            <person name="LaButti K."/>
            <person name="Lindquist E.A."/>
            <person name="Lipzen A."/>
            <person name="Lundell T."/>
            <person name="Morin E."/>
            <person name="Murat C."/>
            <person name="Riley R."/>
            <person name="Ohm R."/>
            <person name="Sun H."/>
            <person name="Tunlid A."/>
            <person name="Henrissat B."/>
            <person name="Grigoriev I.V."/>
            <person name="Hibbett D.S."/>
            <person name="Martin F."/>
        </authorList>
    </citation>
    <scope>NUCLEOTIDE SEQUENCE [LARGE SCALE GENOMIC DNA]</scope>
    <source>
        <strain evidence="3">Ve08.2h10</strain>
    </source>
</reference>
<dbReference type="InParanoid" id="A0A0D0E1F8"/>
<dbReference type="HOGENOM" id="CLU_3033011_0_0_1"/>
<sequence length="55" mass="6026">MLGKSITIAGLSYTQGHICRSHSIPVTNSQHDQSVIEPHEQGGYSVRPYDSDVLD</sequence>
<accession>A0A0D0E1F8</accession>
<evidence type="ECO:0000313" key="2">
    <source>
        <dbReference type="EMBL" id="KIK97636.1"/>
    </source>
</evidence>
<reference evidence="2 3" key="1">
    <citation type="submission" date="2014-04" db="EMBL/GenBank/DDBJ databases">
        <authorList>
            <consortium name="DOE Joint Genome Institute"/>
            <person name="Kuo A."/>
            <person name="Kohler A."/>
            <person name="Jargeat P."/>
            <person name="Nagy L.G."/>
            <person name="Floudas D."/>
            <person name="Copeland A."/>
            <person name="Barry K.W."/>
            <person name="Cichocki N."/>
            <person name="Veneault-Fourrey C."/>
            <person name="LaButti K."/>
            <person name="Lindquist E.A."/>
            <person name="Lipzen A."/>
            <person name="Lundell T."/>
            <person name="Morin E."/>
            <person name="Murat C."/>
            <person name="Sun H."/>
            <person name="Tunlid A."/>
            <person name="Henrissat B."/>
            <person name="Grigoriev I.V."/>
            <person name="Hibbett D.S."/>
            <person name="Martin F."/>
            <person name="Nordberg H.P."/>
            <person name="Cantor M.N."/>
            <person name="Hua S.X."/>
        </authorList>
    </citation>
    <scope>NUCLEOTIDE SEQUENCE [LARGE SCALE GENOMIC DNA]</scope>
    <source>
        <strain evidence="2 3">Ve08.2h10</strain>
    </source>
</reference>
<keyword evidence="3" id="KW-1185">Reference proteome</keyword>
<feature type="region of interest" description="Disordered" evidence="1">
    <location>
        <begin position="25"/>
        <end position="55"/>
    </location>
</feature>
<proteinExistence type="predicted"/>
<dbReference type="EMBL" id="KN824927">
    <property type="protein sequence ID" value="KIK97636.1"/>
    <property type="molecule type" value="Genomic_DNA"/>
</dbReference>
<evidence type="ECO:0000313" key="3">
    <source>
        <dbReference type="Proteomes" id="UP000054538"/>
    </source>
</evidence>